<keyword evidence="6" id="KW-1003">Cell membrane</keyword>
<comment type="caution">
    <text evidence="7">The sequence shown here is derived from an EMBL/GenBank/DDBJ whole genome shotgun (WGS) entry which is preliminary data.</text>
</comment>
<comment type="subcellular location">
    <subcellularLocation>
        <location evidence="6">Cell membrane</location>
        <topology evidence="6">Multi-pass membrane protein</topology>
    </subcellularLocation>
    <subcellularLocation>
        <location evidence="1">Membrane</location>
    </subcellularLocation>
</comment>
<dbReference type="Proteomes" id="UP000050580">
    <property type="component" value="Unassembled WGS sequence"/>
</dbReference>
<evidence type="ECO:0000256" key="2">
    <source>
        <dbReference type="ARBA" id="ARBA00007165"/>
    </source>
</evidence>
<keyword evidence="3 6" id="KW-0812">Transmembrane</keyword>
<keyword evidence="8" id="KW-1185">Reference proteome</keyword>
<dbReference type="PANTHER" id="PTHR23427:SF2">
    <property type="entry name" value="SURFEIT LOCUS PROTEIN 1"/>
    <property type="match status" value="1"/>
</dbReference>
<evidence type="ECO:0000313" key="8">
    <source>
        <dbReference type="Proteomes" id="UP000050580"/>
    </source>
</evidence>
<feature type="transmembrane region" description="Helical" evidence="6">
    <location>
        <begin position="229"/>
        <end position="251"/>
    </location>
</feature>
<organism evidence="7 8">
    <name type="scientific">Lampropedia cohaerens</name>
    <dbReference type="NCBI Taxonomy" id="1610491"/>
    <lineage>
        <taxon>Bacteria</taxon>
        <taxon>Pseudomonadati</taxon>
        <taxon>Pseudomonadota</taxon>
        <taxon>Betaproteobacteria</taxon>
        <taxon>Burkholderiales</taxon>
        <taxon>Comamonadaceae</taxon>
        <taxon>Lampropedia</taxon>
    </lineage>
</organism>
<dbReference type="InterPro" id="IPR002994">
    <property type="entry name" value="Surf1/Shy1"/>
</dbReference>
<dbReference type="CDD" id="cd06662">
    <property type="entry name" value="SURF1"/>
    <property type="match status" value="1"/>
</dbReference>
<dbReference type="PROSITE" id="PS50895">
    <property type="entry name" value="SURF1"/>
    <property type="match status" value="1"/>
</dbReference>
<keyword evidence="5 6" id="KW-0472">Membrane</keyword>
<evidence type="ECO:0000256" key="1">
    <source>
        <dbReference type="ARBA" id="ARBA00004370"/>
    </source>
</evidence>
<protein>
    <recommendedName>
        <fullName evidence="6">SURF1-like protein</fullName>
    </recommendedName>
</protein>
<dbReference type="AlphaFoldDB" id="A0A0U1Q2G3"/>
<sequence>MDPSSIPAPGRSKFKRRALLGFFLLNIFLFSSLGIWQVQRLGWKLDLIERVNARIHAEPADAPGPTQWSQLTRENAEYRRVLLQGELLPGQEVAVYTNTELGPGYWLFAPLLVRQAADSDAPQAIVWVNRGYLPMPLRDPASRPGAEPARLPATVTGLLRFGDGKHLFLRDNVPQENRWYRRDVKEFSAARTLPQLPVAPYFVDAQASSVTPSWLTPGLTQVNFRNNHLSYAITWFVLAALNVAAFIYLLWFEPRQRRQRPQSQEDA</sequence>
<keyword evidence="4 6" id="KW-1133">Transmembrane helix</keyword>
<comment type="caution">
    <text evidence="6">Lacks conserved residue(s) required for the propagation of feature annotation.</text>
</comment>
<evidence type="ECO:0000313" key="7">
    <source>
        <dbReference type="EMBL" id="KKW68937.1"/>
    </source>
</evidence>
<accession>A0A0U1Q2G3</accession>
<dbReference type="InterPro" id="IPR045214">
    <property type="entry name" value="Surf1/Surf4"/>
</dbReference>
<dbReference type="Pfam" id="PF02104">
    <property type="entry name" value="SURF1"/>
    <property type="match status" value="1"/>
</dbReference>
<evidence type="ECO:0000256" key="5">
    <source>
        <dbReference type="ARBA" id="ARBA00023136"/>
    </source>
</evidence>
<proteinExistence type="inferred from homology"/>
<evidence type="ECO:0000256" key="3">
    <source>
        <dbReference type="ARBA" id="ARBA00022692"/>
    </source>
</evidence>
<dbReference type="STRING" id="1610491.AAV94_02990"/>
<evidence type="ECO:0000256" key="4">
    <source>
        <dbReference type="ARBA" id="ARBA00022989"/>
    </source>
</evidence>
<dbReference type="GO" id="GO:0005886">
    <property type="term" value="C:plasma membrane"/>
    <property type="evidence" value="ECO:0007669"/>
    <property type="project" value="UniProtKB-SubCell"/>
</dbReference>
<dbReference type="PANTHER" id="PTHR23427">
    <property type="entry name" value="SURFEIT LOCUS PROTEIN"/>
    <property type="match status" value="1"/>
</dbReference>
<comment type="similarity">
    <text evidence="2 6">Belongs to the SURF1 family.</text>
</comment>
<reference evidence="7 8" key="1">
    <citation type="submission" date="2015-05" db="EMBL/GenBank/DDBJ databases">
        <title>Draft genome sequence of Lampropedia sp. CT6, isolated from the microbial mat of a hot water spring, located at Manikaran, India.</title>
        <authorList>
            <person name="Tripathi C."/>
            <person name="Rani P."/>
            <person name="Mahato N.K."/>
            <person name="Lal R."/>
        </authorList>
    </citation>
    <scope>NUCLEOTIDE SEQUENCE [LARGE SCALE GENOMIC DNA]</scope>
    <source>
        <strain evidence="7 8">CT6</strain>
    </source>
</reference>
<evidence type="ECO:0000256" key="6">
    <source>
        <dbReference type="RuleBase" id="RU363076"/>
    </source>
</evidence>
<gene>
    <name evidence="7" type="ORF">AAV94_02990</name>
</gene>
<name>A0A0U1Q2G3_9BURK</name>
<dbReference type="PATRIC" id="fig|1610491.3.peg.627"/>
<dbReference type="EMBL" id="LBNQ01000012">
    <property type="protein sequence ID" value="KKW68937.1"/>
    <property type="molecule type" value="Genomic_DNA"/>
</dbReference>